<accession>A0ABY6L401</accession>
<protein>
    <submittedName>
        <fullName evidence="1">Uncharacterized protein</fullName>
    </submittedName>
</protein>
<dbReference type="Proteomes" id="UP001235939">
    <property type="component" value="Chromosome 13"/>
</dbReference>
<proteinExistence type="predicted"/>
<organism evidence="1 2">
    <name type="scientific">Cordylochernes scorpioides</name>
    <dbReference type="NCBI Taxonomy" id="51811"/>
    <lineage>
        <taxon>Eukaryota</taxon>
        <taxon>Metazoa</taxon>
        <taxon>Ecdysozoa</taxon>
        <taxon>Arthropoda</taxon>
        <taxon>Chelicerata</taxon>
        <taxon>Arachnida</taxon>
        <taxon>Pseudoscorpiones</taxon>
        <taxon>Cheliferoidea</taxon>
        <taxon>Chernetidae</taxon>
        <taxon>Cordylochernes</taxon>
    </lineage>
</organism>
<name>A0ABY6L401_9ARAC</name>
<reference evidence="1 2" key="1">
    <citation type="submission" date="2022-01" db="EMBL/GenBank/DDBJ databases">
        <title>A chromosomal length assembly of Cordylochernes scorpioides.</title>
        <authorList>
            <person name="Zeh D."/>
            <person name="Zeh J."/>
        </authorList>
    </citation>
    <scope>NUCLEOTIDE SEQUENCE [LARGE SCALE GENOMIC DNA]</scope>
    <source>
        <strain evidence="1">IN4F17</strain>
        <tissue evidence="1">Whole Body</tissue>
    </source>
</reference>
<sequence length="74" mass="8510">MGILYGEICFEIRVTQDTSKVAERIKLIFRNDEKEQILDSPQFQLHTNRESGTSIFGFSGTTTLISFVPKKKNR</sequence>
<evidence type="ECO:0000313" key="2">
    <source>
        <dbReference type="Proteomes" id="UP001235939"/>
    </source>
</evidence>
<evidence type="ECO:0000313" key="1">
    <source>
        <dbReference type="EMBL" id="UYV75867.1"/>
    </source>
</evidence>
<keyword evidence="2" id="KW-1185">Reference proteome</keyword>
<dbReference type="EMBL" id="CP092875">
    <property type="protein sequence ID" value="UYV75867.1"/>
    <property type="molecule type" value="Genomic_DNA"/>
</dbReference>
<gene>
    <name evidence="1" type="ORF">LAZ67_13001602</name>
</gene>